<gene>
    <name evidence="3" type="ORF">HD556DRAFT_1322652</name>
</gene>
<evidence type="ECO:0000256" key="1">
    <source>
        <dbReference type="SAM" id="MobiDB-lite"/>
    </source>
</evidence>
<dbReference type="SUPFAM" id="SSF89895">
    <property type="entry name" value="FYSH domain"/>
    <property type="match status" value="1"/>
</dbReference>
<dbReference type="OrthoDB" id="2567806at2759"/>
<reference evidence="3" key="1">
    <citation type="journal article" date="2020" name="New Phytol.">
        <title>Comparative genomics reveals dynamic genome evolution in host specialist ectomycorrhizal fungi.</title>
        <authorList>
            <person name="Lofgren L.A."/>
            <person name="Nguyen N.H."/>
            <person name="Vilgalys R."/>
            <person name="Ruytinx J."/>
            <person name="Liao H.L."/>
            <person name="Branco S."/>
            <person name="Kuo A."/>
            <person name="LaButti K."/>
            <person name="Lipzen A."/>
            <person name="Andreopoulos W."/>
            <person name="Pangilinan J."/>
            <person name="Riley R."/>
            <person name="Hundley H."/>
            <person name="Na H."/>
            <person name="Barry K."/>
            <person name="Grigoriev I.V."/>
            <person name="Stajich J.E."/>
            <person name="Kennedy P.G."/>
        </authorList>
    </citation>
    <scope>NUCLEOTIDE SEQUENCE</scope>
    <source>
        <strain evidence="3">S12</strain>
    </source>
</reference>
<dbReference type="InterPro" id="IPR036786">
    <property type="entry name" value="Ribosome_mat_SBDS_N_sf"/>
</dbReference>
<name>A0A9P7J7H5_9AGAM</name>
<dbReference type="GeneID" id="64595155"/>
<feature type="compositionally biased region" description="Polar residues" evidence="1">
    <location>
        <begin position="95"/>
        <end position="105"/>
    </location>
</feature>
<dbReference type="Proteomes" id="UP000719766">
    <property type="component" value="Unassembled WGS sequence"/>
</dbReference>
<dbReference type="EMBL" id="JABBWE010000002">
    <property type="protein sequence ID" value="KAG1806556.1"/>
    <property type="molecule type" value="Genomic_DNA"/>
</dbReference>
<dbReference type="Gene3D" id="3.30.1250.10">
    <property type="entry name" value="Ribosome maturation protein SBDS, N-terminal domain"/>
    <property type="match status" value="1"/>
</dbReference>
<dbReference type="InterPro" id="IPR019783">
    <property type="entry name" value="SDO1/SBDS_N"/>
</dbReference>
<evidence type="ECO:0000313" key="4">
    <source>
        <dbReference type="Proteomes" id="UP000719766"/>
    </source>
</evidence>
<protein>
    <submittedName>
        <fullName evidence="3">DUF1960-domain-containing protein</fullName>
    </submittedName>
</protein>
<accession>A0A9P7J7H5</accession>
<proteinExistence type="predicted"/>
<dbReference type="RefSeq" id="XP_041167027.1">
    <property type="nucleotide sequence ID" value="XM_041301391.1"/>
</dbReference>
<organism evidence="3 4">
    <name type="scientific">Suillus plorans</name>
    <dbReference type="NCBI Taxonomy" id="116603"/>
    <lineage>
        <taxon>Eukaryota</taxon>
        <taxon>Fungi</taxon>
        <taxon>Dikarya</taxon>
        <taxon>Basidiomycota</taxon>
        <taxon>Agaricomycotina</taxon>
        <taxon>Agaricomycetes</taxon>
        <taxon>Agaricomycetidae</taxon>
        <taxon>Boletales</taxon>
        <taxon>Suillineae</taxon>
        <taxon>Suillaceae</taxon>
        <taxon>Suillus</taxon>
    </lineage>
</organism>
<feature type="region of interest" description="Disordered" evidence="1">
    <location>
        <begin position="90"/>
        <end position="122"/>
    </location>
</feature>
<evidence type="ECO:0000313" key="3">
    <source>
        <dbReference type="EMBL" id="KAG1806556.1"/>
    </source>
</evidence>
<evidence type="ECO:0000259" key="2">
    <source>
        <dbReference type="Pfam" id="PF01172"/>
    </source>
</evidence>
<comment type="caution">
    <text evidence="3">The sequence shown here is derived from an EMBL/GenBank/DDBJ whole genome shotgun (WGS) entry which is preliminary data.</text>
</comment>
<keyword evidence="4" id="KW-1185">Reference proteome</keyword>
<dbReference type="AlphaFoldDB" id="A0A9P7J7H5"/>
<dbReference type="Pfam" id="PF01172">
    <property type="entry name" value="SBDS_N"/>
    <property type="match status" value="1"/>
</dbReference>
<sequence>MPKSLTKVVYKPDTQSTDEFITFVNPAEYKKWKAGDRTIPLAEVVDSFKVFYSNQGAQGILGAPSKQQLDTIFGTTKDVDVLMHILEKGKDQPGNGINSGTTTMNAARGSLMDNKSKGMSGI</sequence>
<feature type="domain" description="Ribosome maturation protein SDO1/SBDS N-terminal" evidence="2">
    <location>
        <begin position="6"/>
        <end position="93"/>
    </location>
</feature>